<reference evidence="2" key="1">
    <citation type="submission" date="2017-06" db="EMBL/GenBank/DDBJ databases">
        <title>FDA dAtabase for Regulatory Grade micrObial Sequences (FDA-ARGOS): Supporting development and validation of Infectious Disease Dx tests.</title>
        <authorList>
            <person name="Minogue T."/>
            <person name="Wolcott M."/>
            <person name="Wasieloski L."/>
            <person name="Aguilar W."/>
            <person name="Moore D."/>
            <person name="Tallon L."/>
            <person name="Sadzewicz L."/>
            <person name="Sengamalay N."/>
            <person name="Ott S."/>
            <person name="Godinez A."/>
            <person name="Nagaraj S."/>
            <person name="Nadendla S."/>
            <person name="Geyer C."/>
            <person name="Sichtig H."/>
        </authorList>
    </citation>
    <scope>NUCLEOTIDE SEQUENCE [LARGE SCALE GENOMIC DNA]</scope>
    <source>
        <strain evidence="2">FDAARGOS_289</strain>
    </source>
</reference>
<proteinExistence type="predicted"/>
<dbReference type="GeneID" id="36164907"/>
<name>A0A2P1CN84_BREVE</name>
<dbReference type="Proteomes" id="UP000197050">
    <property type="component" value="Chromosome"/>
</dbReference>
<evidence type="ECO:0000313" key="1">
    <source>
        <dbReference type="EMBL" id="AVJ52843.1"/>
    </source>
</evidence>
<evidence type="ECO:0000313" key="2">
    <source>
        <dbReference type="Proteomes" id="UP000197050"/>
    </source>
</evidence>
<protein>
    <submittedName>
        <fullName evidence="1">Uncharacterized protein</fullName>
    </submittedName>
</protein>
<dbReference type="KEGG" id="bvc:CEP68_16970"/>
<dbReference type="RefSeq" id="WP_105625186.1">
    <property type="nucleotide sequence ID" value="NZ_CP022048.2"/>
</dbReference>
<accession>A0A2P1CN84</accession>
<dbReference type="EMBL" id="CP022048">
    <property type="protein sequence ID" value="AVJ52843.1"/>
    <property type="molecule type" value="Genomic_DNA"/>
</dbReference>
<organism evidence="1 2">
    <name type="scientific">Brevundimonas vesicularis</name>
    <name type="common">Pseudomonas vesicularis</name>
    <dbReference type="NCBI Taxonomy" id="41276"/>
    <lineage>
        <taxon>Bacteria</taxon>
        <taxon>Pseudomonadati</taxon>
        <taxon>Pseudomonadota</taxon>
        <taxon>Alphaproteobacteria</taxon>
        <taxon>Caulobacterales</taxon>
        <taxon>Caulobacteraceae</taxon>
        <taxon>Brevundimonas</taxon>
    </lineage>
</organism>
<gene>
    <name evidence="1" type="ORF">CEP68_16970</name>
</gene>
<dbReference type="AlphaFoldDB" id="A0A2P1CN84"/>
<sequence>MSAGQTRAKELGVNVGQLKRATKTRITRARTLMAELCGLWGDIDQAMVNEAETMTGRLDEMEVSLDASVELLREEWPE</sequence>